<sequence length="75" mass="8183">MEPNSAVKKGANEATKIFNRGGFELIVMHLPLYEDNRVLRLYPSKTALGRACGVSRPFTVASITSNDASDFAPQI</sequence>
<dbReference type="RefSeq" id="XP_040737539.1">
    <property type="nucleotide sequence ID" value="XM_040881909.1"/>
</dbReference>
<dbReference type="GeneID" id="63798251"/>
<comment type="caution">
    <text evidence="1">The sequence shown here is derived from an EMBL/GenBank/DDBJ whole genome shotgun (WGS) entry which is preliminary data.</text>
</comment>
<dbReference type="EMBL" id="MIKG01000022">
    <property type="protein sequence ID" value="RAO73025.1"/>
    <property type="molecule type" value="Genomic_DNA"/>
</dbReference>
<proteinExistence type="predicted"/>
<dbReference type="InterPro" id="IPR029064">
    <property type="entry name" value="Ribosomal_eL30-like_sf"/>
</dbReference>
<evidence type="ECO:0000313" key="1">
    <source>
        <dbReference type="EMBL" id="RAO73025.1"/>
    </source>
</evidence>
<dbReference type="Gene3D" id="3.30.1330.30">
    <property type="match status" value="1"/>
</dbReference>
<protein>
    <submittedName>
        <fullName evidence="1">Uncharacterized protein</fullName>
    </submittedName>
</protein>
<dbReference type="OrthoDB" id="1924699at2759"/>
<dbReference type="SUPFAM" id="SSF55315">
    <property type="entry name" value="L30e-like"/>
    <property type="match status" value="1"/>
</dbReference>
<accession>A0A364LB19</accession>
<dbReference type="Proteomes" id="UP000249363">
    <property type="component" value="Unassembled WGS sequence"/>
</dbReference>
<gene>
    <name evidence="1" type="ORF">BHQ10_009037</name>
</gene>
<name>A0A364LB19_TALAM</name>
<reference evidence="1 2" key="1">
    <citation type="journal article" date="2017" name="Biotechnol. Biofuels">
        <title>Differential beta-glucosidase expression as a function of carbon source availability in Talaromyces amestolkiae: a genomic and proteomic approach.</title>
        <authorList>
            <person name="de Eugenio L.I."/>
            <person name="Mendez-Liter J.A."/>
            <person name="Nieto-Dominguez M."/>
            <person name="Alonso L."/>
            <person name="Gil-Munoz J."/>
            <person name="Barriuso J."/>
            <person name="Prieto A."/>
            <person name="Martinez M.J."/>
        </authorList>
    </citation>
    <scope>NUCLEOTIDE SEQUENCE [LARGE SCALE GENOMIC DNA]</scope>
    <source>
        <strain evidence="1 2">CIB</strain>
    </source>
</reference>
<dbReference type="STRING" id="1196081.A0A364LB19"/>
<organism evidence="1 2">
    <name type="scientific">Talaromyces amestolkiae</name>
    <dbReference type="NCBI Taxonomy" id="1196081"/>
    <lineage>
        <taxon>Eukaryota</taxon>
        <taxon>Fungi</taxon>
        <taxon>Dikarya</taxon>
        <taxon>Ascomycota</taxon>
        <taxon>Pezizomycotina</taxon>
        <taxon>Eurotiomycetes</taxon>
        <taxon>Eurotiomycetidae</taxon>
        <taxon>Eurotiales</taxon>
        <taxon>Trichocomaceae</taxon>
        <taxon>Talaromyces</taxon>
        <taxon>Talaromyces sect. Talaromyces</taxon>
    </lineage>
</organism>
<keyword evidence="2" id="KW-1185">Reference proteome</keyword>
<evidence type="ECO:0000313" key="2">
    <source>
        <dbReference type="Proteomes" id="UP000249363"/>
    </source>
</evidence>
<dbReference type="AlphaFoldDB" id="A0A364LB19"/>